<reference evidence="2 3" key="1">
    <citation type="submission" date="2015-02" db="EMBL/GenBank/DDBJ databases">
        <title>Draft genome sequence of Lactobacillus collinoides CUPV2371 isolated from a natural cider, the first genome sequence of a strain of this species.</title>
        <authorList>
            <person name="Puertas A.I."/>
            <person name="Spano G."/>
            <person name="Capozzi V."/>
            <person name="Lamontanara A."/>
            <person name="Orru L."/>
            <person name="Duenas M.T."/>
        </authorList>
    </citation>
    <scope>NUCLEOTIDE SEQUENCE [LARGE SCALE GENOMIC DNA]</scope>
    <source>
        <strain evidence="2 3">237</strain>
    </source>
</reference>
<dbReference type="OrthoDB" id="2330115at2"/>
<proteinExistence type="predicted"/>
<dbReference type="Proteomes" id="UP000076480">
    <property type="component" value="Unassembled WGS sequence"/>
</dbReference>
<dbReference type="EMBL" id="JYDC01000079">
    <property type="protein sequence ID" value="KZL37734.1"/>
    <property type="molecule type" value="Genomic_DNA"/>
</dbReference>
<evidence type="ECO:0000313" key="3">
    <source>
        <dbReference type="Proteomes" id="UP000076480"/>
    </source>
</evidence>
<dbReference type="AlphaFoldDB" id="A0A166GAG9"/>
<sequence>MKDFVEIAQIITGFAAIVSIFFTVYAFRSQKIDKQLDTAKNISSWNVTMAKDKQESLSKEANPGFDGETFTDEWHNAPNCTNITVNKNPFPVYNLIIVFVPNHLKFKGNNSLSSQYQCFYYEILTPGKIITDFVNDHTLGNGHLIPELYFTDTQNNQWRRSKNGELKKTAYLKKAVKLGIIQKHL</sequence>
<keyword evidence="1" id="KW-1133">Transmembrane helix</keyword>
<accession>A0A166GAG9</accession>
<keyword evidence="3" id="KW-1185">Reference proteome</keyword>
<keyword evidence="1" id="KW-0472">Membrane</keyword>
<dbReference type="RefSeq" id="WP_056997317.1">
    <property type="nucleotide sequence ID" value="NZ_JYDC01000079.1"/>
</dbReference>
<feature type="transmembrane region" description="Helical" evidence="1">
    <location>
        <begin position="6"/>
        <end position="27"/>
    </location>
</feature>
<protein>
    <submittedName>
        <fullName evidence="2">Uncharacterized protein</fullName>
    </submittedName>
</protein>
<evidence type="ECO:0000256" key="1">
    <source>
        <dbReference type="SAM" id="Phobius"/>
    </source>
</evidence>
<name>A0A166GAG9_SECCO</name>
<evidence type="ECO:0000313" key="2">
    <source>
        <dbReference type="EMBL" id="KZL37734.1"/>
    </source>
</evidence>
<keyword evidence="1" id="KW-0812">Transmembrane</keyword>
<gene>
    <name evidence="2" type="ORF">TY91_12405</name>
</gene>
<organism evidence="2 3">
    <name type="scientific">Secundilactobacillus collinoides</name>
    <name type="common">Lactobacillus collinoides</name>
    <dbReference type="NCBI Taxonomy" id="33960"/>
    <lineage>
        <taxon>Bacteria</taxon>
        <taxon>Bacillati</taxon>
        <taxon>Bacillota</taxon>
        <taxon>Bacilli</taxon>
        <taxon>Lactobacillales</taxon>
        <taxon>Lactobacillaceae</taxon>
        <taxon>Secundilactobacillus</taxon>
    </lineage>
</organism>
<comment type="caution">
    <text evidence="2">The sequence shown here is derived from an EMBL/GenBank/DDBJ whole genome shotgun (WGS) entry which is preliminary data.</text>
</comment>
<dbReference type="PATRIC" id="fig|33960.6.peg.3165"/>